<reference evidence="1 2" key="1">
    <citation type="submission" date="2020-08" db="EMBL/GenBank/DDBJ databases">
        <title>Sequencing the genomes of 1000 actinobacteria strains.</title>
        <authorList>
            <person name="Klenk H.-P."/>
        </authorList>
    </citation>
    <scope>NUCLEOTIDE SEQUENCE [LARGE SCALE GENOMIC DNA]</scope>
    <source>
        <strain evidence="1 2">DSM 43851</strain>
    </source>
</reference>
<comment type="caution">
    <text evidence="1">The sequence shown here is derived from an EMBL/GenBank/DDBJ whole genome shotgun (WGS) entry which is preliminary data.</text>
</comment>
<dbReference type="EMBL" id="JACHIR010000001">
    <property type="protein sequence ID" value="MBB5896379.1"/>
    <property type="molecule type" value="Genomic_DNA"/>
</dbReference>
<protein>
    <submittedName>
        <fullName evidence="1">Uncharacterized protein</fullName>
    </submittedName>
</protein>
<organism evidence="1 2">
    <name type="scientific">Kutzneria kofuensis</name>
    <dbReference type="NCBI Taxonomy" id="103725"/>
    <lineage>
        <taxon>Bacteria</taxon>
        <taxon>Bacillati</taxon>
        <taxon>Actinomycetota</taxon>
        <taxon>Actinomycetes</taxon>
        <taxon>Pseudonocardiales</taxon>
        <taxon>Pseudonocardiaceae</taxon>
        <taxon>Kutzneria</taxon>
    </lineage>
</organism>
<dbReference type="Proteomes" id="UP000585638">
    <property type="component" value="Unassembled WGS sequence"/>
</dbReference>
<proteinExistence type="predicted"/>
<keyword evidence="2" id="KW-1185">Reference proteome</keyword>
<sequence length="69" mass="7560">MVLHSYRHRWGFVAGDPRYDEDARRVLLHGVSHLATAATERQFAASRSAVLPIQSANLSGGASLSGRRE</sequence>
<name>A0A7W9NL45_9PSEU</name>
<gene>
    <name evidence="1" type="ORF">BJ998_007575</name>
</gene>
<accession>A0A7W9NL45</accession>
<dbReference type="AlphaFoldDB" id="A0A7W9NL45"/>
<evidence type="ECO:0000313" key="2">
    <source>
        <dbReference type="Proteomes" id="UP000585638"/>
    </source>
</evidence>
<evidence type="ECO:0000313" key="1">
    <source>
        <dbReference type="EMBL" id="MBB5896379.1"/>
    </source>
</evidence>